<feature type="transmembrane region" description="Helical" evidence="1">
    <location>
        <begin position="244"/>
        <end position="265"/>
    </location>
</feature>
<reference evidence="2 3" key="1">
    <citation type="submission" date="2018-06" db="EMBL/GenBank/DDBJ databases">
        <authorList>
            <consortium name="Pathogen Informatics"/>
            <person name="Doyle S."/>
        </authorList>
    </citation>
    <scope>NUCLEOTIDE SEQUENCE [LARGE SCALE GENOMIC DNA]</scope>
    <source>
        <strain evidence="2 3">NCTC11862</strain>
    </source>
</reference>
<evidence type="ECO:0000256" key="1">
    <source>
        <dbReference type="SAM" id="Phobius"/>
    </source>
</evidence>
<gene>
    <name evidence="2" type="ORF">NCTC11862_01589</name>
</gene>
<sequence>MEITFQSQNIGMLAVYQTGVRSDVDTIKPNQDSKRTIIKLNCNVEINDDKGDSPESSSFFSQFIKPLFRPHDPHLDVLIRSTARSAGSTHIEFAFPHGMHLKSIHAFSPTSTDKKLDYLEKERPRILKFKFDEARFTANHQNGSTEPTVKSQECVEEPFSQATDPKYRHGSYRSSFNRVHIQPNKKTSSLETLSFRLAPDWMLQPILAIITTFLSLIFSSTVFWRQTQGLEQSSQQWFTFAEFLASVTLLTALYGALFVTGNLHVVLRRAYSQPRYLIGASSVVGIGAPFLLVYYLYLGDDPQPSQAATRCIWGVLIVLWVVWARLAHLTFKFSQATKMDLKQFYQERVIPEKPSPRHHDRNVIAITETGMYDLDYLDENNLTALGISNDSDAYRKELAELGKGFNSQWRNRSAEEN</sequence>
<protein>
    <submittedName>
        <fullName evidence="2">Uncharacterized protein</fullName>
    </submittedName>
</protein>
<evidence type="ECO:0000313" key="3">
    <source>
        <dbReference type="Proteomes" id="UP000254467"/>
    </source>
</evidence>
<accession>A0A376CMX5</accession>
<keyword evidence="1" id="KW-0472">Membrane</keyword>
<feature type="transmembrane region" description="Helical" evidence="1">
    <location>
        <begin position="277"/>
        <end position="297"/>
    </location>
</feature>
<dbReference type="Proteomes" id="UP000254467">
    <property type="component" value="Unassembled WGS sequence"/>
</dbReference>
<dbReference type="AlphaFoldDB" id="A0A376CMX5"/>
<dbReference type="EMBL" id="UFXQ01000001">
    <property type="protein sequence ID" value="STC69790.1"/>
    <property type="molecule type" value="Genomic_DNA"/>
</dbReference>
<dbReference type="RefSeq" id="WP_018582086.1">
    <property type="nucleotide sequence ID" value="NZ_LDYD01000003.1"/>
</dbReference>
<name>A0A376CMX5_9CORY</name>
<evidence type="ECO:0000313" key="2">
    <source>
        <dbReference type="EMBL" id="STC69790.1"/>
    </source>
</evidence>
<keyword evidence="1" id="KW-0812">Transmembrane</keyword>
<organism evidence="2 3">
    <name type="scientific">Corynebacterium pilosum</name>
    <dbReference type="NCBI Taxonomy" id="35756"/>
    <lineage>
        <taxon>Bacteria</taxon>
        <taxon>Bacillati</taxon>
        <taxon>Actinomycetota</taxon>
        <taxon>Actinomycetes</taxon>
        <taxon>Mycobacteriales</taxon>
        <taxon>Corynebacteriaceae</taxon>
        <taxon>Corynebacterium</taxon>
    </lineage>
</organism>
<feature type="transmembrane region" description="Helical" evidence="1">
    <location>
        <begin position="312"/>
        <end position="331"/>
    </location>
</feature>
<proteinExistence type="predicted"/>
<dbReference type="STRING" id="35756.GCA_001044155_00702"/>
<keyword evidence="1" id="KW-1133">Transmembrane helix</keyword>
<feature type="transmembrane region" description="Helical" evidence="1">
    <location>
        <begin position="206"/>
        <end position="224"/>
    </location>
</feature>
<keyword evidence="3" id="KW-1185">Reference proteome</keyword>